<dbReference type="PROSITE" id="PS51257">
    <property type="entry name" value="PROKAR_LIPOPROTEIN"/>
    <property type="match status" value="1"/>
</dbReference>
<evidence type="ECO:0000313" key="3">
    <source>
        <dbReference type="Proteomes" id="UP001202831"/>
    </source>
</evidence>
<feature type="signal peptide" evidence="1">
    <location>
        <begin position="1"/>
        <end position="17"/>
    </location>
</feature>
<reference evidence="2 3" key="1">
    <citation type="submission" date="2022-01" db="EMBL/GenBank/DDBJ databases">
        <title>Whole genome-based taxonomy of the Shewanellaceae.</title>
        <authorList>
            <person name="Martin-Rodriguez A.J."/>
        </authorList>
    </citation>
    <scope>NUCLEOTIDE SEQUENCE [LARGE SCALE GENOMIC DNA]</scope>
    <source>
        <strain evidence="2 3">DSM 21332</strain>
    </source>
</reference>
<organism evidence="2 3">
    <name type="scientific">Shewanella corallii</name>
    <dbReference type="NCBI Taxonomy" id="560080"/>
    <lineage>
        <taxon>Bacteria</taxon>
        <taxon>Pseudomonadati</taxon>
        <taxon>Pseudomonadota</taxon>
        <taxon>Gammaproteobacteria</taxon>
        <taxon>Alteromonadales</taxon>
        <taxon>Shewanellaceae</taxon>
        <taxon>Shewanella</taxon>
    </lineage>
</organism>
<keyword evidence="1" id="KW-0732">Signal</keyword>
<evidence type="ECO:0008006" key="4">
    <source>
        <dbReference type="Google" id="ProtNLM"/>
    </source>
</evidence>
<keyword evidence="3" id="KW-1185">Reference proteome</keyword>
<dbReference type="Proteomes" id="UP001202831">
    <property type="component" value="Unassembled WGS sequence"/>
</dbReference>
<dbReference type="Pfam" id="PF16358">
    <property type="entry name" value="RcsF"/>
    <property type="match status" value="1"/>
</dbReference>
<sequence length="128" mass="13415">MKLLSIPSCMLAAGLLAGCAGDYTFNSNLSGKAVNEYFKAGDVALIEKNVAPPRPFNPLAMVDGESCQIFADEPPASAVDARTKMRLAAADAGGNGVMLNNCVEYKDPEGGCLSRVICIGRAIVMEDE</sequence>
<evidence type="ECO:0000256" key="1">
    <source>
        <dbReference type="SAM" id="SignalP"/>
    </source>
</evidence>
<name>A0ABT0N3I3_9GAMM</name>
<accession>A0ABT0N3I3</accession>
<protein>
    <recommendedName>
        <fullName evidence="4">Lipoprotein</fullName>
    </recommendedName>
</protein>
<dbReference type="Gene3D" id="3.30.110.70">
    <property type="entry name" value="Hypothetical protein apc22750. Chain B"/>
    <property type="match status" value="1"/>
</dbReference>
<proteinExistence type="predicted"/>
<comment type="caution">
    <text evidence="2">The sequence shown here is derived from an EMBL/GenBank/DDBJ whole genome shotgun (WGS) entry which is preliminary data.</text>
</comment>
<dbReference type="RefSeq" id="WP_115135100.1">
    <property type="nucleotide sequence ID" value="NZ_JAKIKT010000001.1"/>
</dbReference>
<evidence type="ECO:0000313" key="2">
    <source>
        <dbReference type="EMBL" id="MCL2913004.1"/>
    </source>
</evidence>
<dbReference type="EMBL" id="JAKIKT010000001">
    <property type="protein sequence ID" value="MCL2913004.1"/>
    <property type="molecule type" value="Genomic_DNA"/>
</dbReference>
<dbReference type="InterPro" id="IPR030852">
    <property type="entry name" value="RcsF"/>
</dbReference>
<gene>
    <name evidence="2" type="ORF">L2725_04290</name>
</gene>
<feature type="chain" id="PRO_5047450250" description="Lipoprotein" evidence="1">
    <location>
        <begin position="18"/>
        <end position="128"/>
    </location>
</feature>